<organism evidence="3 4">
    <name type="scientific">Suillus discolor</name>
    <dbReference type="NCBI Taxonomy" id="1912936"/>
    <lineage>
        <taxon>Eukaryota</taxon>
        <taxon>Fungi</taxon>
        <taxon>Dikarya</taxon>
        <taxon>Basidiomycota</taxon>
        <taxon>Agaricomycotina</taxon>
        <taxon>Agaricomycetes</taxon>
        <taxon>Agaricomycetidae</taxon>
        <taxon>Boletales</taxon>
        <taxon>Suillineae</taxon>
        <taxon>Suillaceae</taxon>
        <taxon>Suillus</taxon>
    </lineage>
</organism>
<dbReference type="EMBL" id="JABBWM010000102">
    <property type="protein sequence ID" value="KAG2090608.1"/>
    <property type="molecule type" value="Genomic_DNA"/>
</dbReference>
<proteinExistence type="predicted"/>
<gene>
    <name evidence="3" type="ORF">F5147DRAFT_780259</name>
</gene>
<protein>
    <submittedName>
        <fullName evidence="3">Uncharacterized protein</fullName>
    </submittedName>
</protein>
<evidence type="ECO:0000313" key="3">
    <source>
        <dbReference type="EMBL" id="KAG2090608.1"/>
    </source>
</evidence>
<reference evidence="3" key="1">
    <citation type="journal article" date="2020" name="New Phytol.">
        <title>Comparative genomics reveals dynamic genome evolution in host specialist ectomycorrhizal fungi.</title>
        <authorList>
            <person name="Lofgren L.A."/>
            <person name="Nguyen N.H."/>
            <person name="Vilgalys R."/>
            <person name="Ruytinx J."/>
            <person name="Liao H.L."/>
            <person name="Branco S."/>
            <person name="Kuo A."/>
            <person name="LaButti K."/>
            <person name="Lipzen A."/>
            <person name="Andreopoulos W."/>
            <person name="Pangilinan J."/>
            <person name="Riley R."/>
            <person name="Hundley H."/>
            <person name="Na H."/>
            <person name="Barry K."/>
            <person name="Grigoriev I.V."/>
            <person name="Stajich J.E."/>
            <person name="Kennedy P.G."/>
        </authorList>
    </citation>
    <scope>NUCLEOTIDE SEQUENCE</scope>
    <source>
        <strain evidence="3">FC423</strain>
    </source>
</reference>
<sequence>MFIHLSTTFVVLLGLTALVNAGVPAARHAAPLDKRSTVVTTRANYLALVREESPEPDPGKPVVTGREESPEPDPGKPIVTGREESPEPDPGKPVVTGREEPPEPDPGKPVVTGREESPEPDPGKPVVTGRGL</sequence>
<evidence type="ECO:0000256" key="2">
    <source>
        <dbReference type="SAM" id="SignalP"/>
    </source>
</evidence>
<feature type="signal peptide" evidence="2">
    <location>
        <begin position="1"/>
        <end position="21"/>
    </location>
</feature>
<keyword evidence="4" id="KW-1185">Reference proteome</keyword>
<feature type="chain" id="PRO_5040234508" evidence="2">
    <location>
        <begin position="22"/>
        <end position="132"/>
    </location>
</feature>
<name>A0A9P7ETX7_9AGAM</name>
<dbReference type="GeneID" id="64704690"/>
<accession>A0A9P7ETX7</accession>
<keyword evidence="2" id="KW-0732">Signal</keyword>
<comment type="caution">
    <text evidence="3">The sequence shown here is derived from an EMBL/GenBank/DDBJ whole genome shotgun (WGS) entry which is preliminary data.</text>
</comment>
<evidence type="ECO:0000313" key="4">
    <source>
        <dbReference type="Proteomes" id="UP000823399"/>
    </source>
</evidence>
<dbReference type="Proteomes" id="UP000823399">
    <property type="component" value="Unassembled WGS sequence"/>
</dbReference>
<dbReference type="OrthoDB" id="2634009at2759"/>
<evidence type="ECO:0000256" key="1">
    <source>
        <dbReference type="SAM" id="MobiDB-lite"/>
    </source>
</evidence>
<feature type="region of interest" description="Disordered" evidence="1">
    <location>
        <begin position="48"/>
        <end position="132"/>
    </location>
</feature>
<dbReference type="RefSeq" id="XP_041286265.1">
    <property type="nucleotide sequence ID" value="XM_041442431.1"/>
</dbReference>
<dbReference type="AlphaFoldDB" id="A0A9P7ETX7"/>